<sequence>MQASSEPNVTLLRPLGLFERYCLARHQAGVPVVLAWVVEVKLDSREEQRDFAQHLERRINSIVEQNALLSPADALDSASTLARQDEALPASAEHHHLMKPSLAFMLPILFKELLLPLLPTFFSTHFQRAPSWGTDAIRNGENHSDIKRRLLFFDDGNLVRDIKHHSAKHGIKTLHPVIHTAAVLAVWFLSQQQRKISGIKEDEKASAAIVVESSTPRSLRKPERDSFCSGNLIAGHVSALALNQDSPVWPLAQEYQAGREFVARAALFTSLTSF</sequence>
<reference evidence="2" key="1">
    <citation type="submission" date="2014-09" db="EMBL/GenBank/DDBJ databases">
        <authorList>
            <person name="Sharma Rahul"/>
            <person name="Thines Marco"/>
        </authorList>
    </citation>
    <scope>NUCLEOTIDE SEQUENCE [LARGE SCALE GENOMIC DNA]</scope>
</reference>
<evidence type="ECO:0000313" key="1">
    <source>
        <dbReference type="EMBL" id="CEH15178.1"/>
    </source>
</evidence>
<dbReference type="OrthoDB" id="2150604at2759"/>
<accession>A0A0N7L9Z7</accession>
<protein>
    <submittedName>
        <fullName evidence="1">Uncharacterized protein</fullName>
    </submittedName>
</protein>
<proteinExistence type="predicted"/>
<organism evidence="1 2">
    <name type="scientific">Ceraceosorus bombacis</name>
    <dbReference type="NCBI Taxonomy" id="401625"/>
    <lineage>
        <taxon>Eukaryota</taxon>
        <taxon>Fungi</taxon>
        <taxon>Dikarya</taxon>
        <taxon>Basidiomycota</taxon>
        <taxon>Ustilaginomycotina</taxon>
        <taxon>Exobasidiomycetes</taxon>
        <taxon>Ceraceosorales</taxon>
        <taxon>Ceraceosoraceae</taxon>
        <taxon>Ceraceosorus</taxon>
    </lineage>
</organism>
<dbReference type="Proteomes" id="UP000054845">
    <property type="component" value="Unassembled WGS sequence"/>
</dbReference>
<keyword evidence="2" id="KW-1185">Reference proteome</keyword>
<name>A0A0N7L9Z7_9BASI</name>
<dbReference type="EMBL" id="CCYA01000258">
    <property type="protein sequence ID" value="CEH15178.1"/>
    <property type="molecule type" value="Genomic_DNA"/>
</dbReference>
<dbReference type="AlphaFoldDB" id="A0A0N7L9Z7"/>
<dbReference type="STRING" id="401625.A0A0N7L9Z7"/>
<evidence type="ECO:0000313" key="2">
    <source>
        <dbReference type="Proteomes" id="UP000054845"/>
    </source>
</evidence>